<dbReference type="STRING" id="702114.A1355_07120"/>
<dbReference type="EMBL" id="LUUK01000176">
    <property type="protein sequence ID" value="OAI17732.1"/>
    <property type="molecule type" value="Genomic_DNA"/>
</dbReference>
<evidence type="ECO:0000313" key="4">
    <source>
        <dbReference type="Proteomes" id="UP000077628"/>
    </source>
</evidence>
<name>A0A177NIR3_9GAMM</name>
<dbReference type="GO" id="GO:0070967">
    <property type="term" value="F:coenzyme F420 binding"/>
    <property type="evidence" value="ECO:0007669"/>
    <property type="project" value="TreeGrafter"/>
</dbReference>
<feature type="domain" description="Pyridoxamine 5'-phosphate oxidase N-terminal" evidence="2">
    <location>
        <begin position="8"/>
        <end position="137"/>
    </location>
</feature>
<proteinExistence type="predicted"/>
<evidence type="ECO:0000313" key="3">
    <source>
        <dbReference type="EMBL" id="OAI17732.1"/>
    </source>
</evidence>
<dbReference type="GO" id="GO:0016627">
    <property type="term" value="F:oxidoreductase activity, acting on the CH-CH group of donors"/>
    <property type="evidence" value="ECO:0007669"/>
    <property type="project" value="TreeGrafter"/>
</dbReference>
<dbReference type="GO" id="GO:0005829">
    <property type="term" value="C:cytosol"/>
    <property type="evidence" value="ECO:0007669"/>
    <property type="project" value="TreeGrafter"/>
</dbReference>
<dbReference type="InterPro" id="IPR014419">
    <property type="entry name" value="HutZ"/>
</dbReference>
<dbReference type="PANTHER" id="PTHR35176:SF6">
    <property type="entry name" value="HEME OXYGENASE HI_0854-RELATED"/>
    <property type="match status" value="1"/>
</dbReference>
<dbReference type="InterPro" id="IPR012349">
    <property type="entry name" value="Split_barrel_FMN-bd"/>
</dbReference>
<keyword evidence="1" id="KW-0560">Oxidoreductase</keyword>
<dbReference type="Pfam" id="PF01243">
    <property type="entry name" value="PNPOx_N"/>
    <property type="match status" value="1"/>
</dbReference>
<organism evidence="3 4">
    <name type="scientific">Methylomonas koyamae</name>
    <dbReference type="NCBI Taxonomy" id="702114"/>
    <lineage>
        <taxon>Bacteria</taxon>
        <taxon>Pseudomonadati</taxon>
        <taxon>Pseudomonadota</taxon>
        <taxon>Gammaproteobacteria</taxon>
        <taxon>Methylococcales</taxon>
        <taxon>Methylococcaceae</taxon>
        <taxon>Methylomonas</taxon>
    </lineage>
</organism>
<accession>A0A177NIR3</accession>
<dbReference type="PANTHER" id="PTHR35176">
    <property type="entry name" value="HEME OXYGENASE HI_0854-RELATED"/>
    <property type="match status" value="1"/>
</dbReference>
<dbReference type="InterPro" id="IPR052019">
    <property type="entry name" value="F420H2_bilvrd_red/Heme_oxyg"/>
</dbReference>
<dbReference type="Proteomes" id="UP000077628">
    <property type="component" value="Unassembled WGS sequence"/>
</dbReference>
<keyword evidence="4" id="KW-1185">Reference proteome</keyword>
<dbReference type="SUPFAM" id="SSF50475">
    <property type="entry name" value="FMN-binding split barrel"/>
    <property type="match status" value="1"/>
</dbReference>
<comment type="caution">
    <text evidence="3">The sequence shown here is derived from an EMBL/GenBank/DDBJ whole genome shotgun (WGS) entry which is preliminary data.</text>
</comment>
<sequence length="157" mass="17217">MNSPQPDAECLALIARLDSLMLATRSEQHHAEASYAPFLFDRGAFHIFVSALASHTGNLLTHRRAGVLLIEPEADAANPFARRRASFECRVAEVEADSGEYGSVLDSMQQRLGATVALLRSLPDFRLLALTPIHGRYIAGFGQAYDLDTRRFGESAD</sequence>
<dbReference type="Gene3D" id="2.30.110.10">
    <property type="entry name" value="Electron Transport, Fmn-binding Protein, Chain A"/>
    <property type="match status" value="1"/>
</dbReference>
<dbReference type="RefSeq" id="WP_064029200.1">
    <property type="nucleotide sequence ID" value="NZ_LUUK01000176.1"/>
</dbReference>
<dbReference type="InterPro" id="IPR011576">
    <property type="entry name" value="Pyridox_Oxase_N"/>
</dbReference>
<dbReference type="AlphaFoldDB" id="A0A177NIR3"/>
<evidence type="ECO:0000256" key="1">
    <source>
        <dbReference type="ARBA" id="ARBA00023002"/>
    </source>
</evidence>
<dbReference type="PIRSF" id="PIRSF004633">
    <property type="entry name" value="UCP_PLP_oxd"/>
    <property type="match status" value="1"/>
</dbReference>
<reference evidence="4" key="1">
    <citation type="submission" date="2016-03" db="EMBL/GenBank/DDBJ databases">
        <authorList>
            <person name="Heylen K."/>
            <person name="De Vos P."/>
            <person name="Vekeman B."/>
        </authorList>
    </citation>
    <scope>NUCLEOTIDE SEQUENCE [LARGE SCALE GENOMIC DNA]</scope>
    <source>
        <strain evidence="4">R-45383</strain>
    </source>
</reference>
<gene>
    <name evidence="3" type="ORF">A1355_07120</name>
</gene>
<protein>
    <recommendedName>
        <fullName evidence="2">Pyridoxamine 5'-phosphate oxidase N-terminal domain-containing protein</fullName>
    </recommendedName>
</protein>
<evidence type="ECO:0000259" key="2">
    <source>
        <dbReference type="Pfam" id="PF01243"/>
    </source>
</evidence>
<dbReference type="OrthoDB" id="9776211at2"/>